<dbReference type="InterPro" id="IPR052178">
    <property type="entry name" value="Sec_Metab_Biosynth_SDR"/>
</dbReference>
<evidence type="ECO:0000256" key="3">
    <source>
        <dbReference type="ARBA" id="ARBA00023002"/>
    </source>
</evidence>
<evidence type="ECO:0000313" key="5">
    <source>
        <dbReference type="Proteomes" id="UP000281813"/>
    </source>
</evidence>
<sequence length="258" mass="27532">MHVKELFDITGKTAIITGGGRGLGEVISEGFAEAGANIVVCSRKEENCKEVSEKLKKQYDVKTLAIKCDVTNPEDIKNVVNKTVEAFGRIDILVNNSGATWGAPVDEMPIEAFQKVMNVNVLGTFLMSQAVGKVMTKQKSGKIINIASVAGLKGSNPKYMDAIGYNSSKGAIITFTKDLAVKWGERGIYVNAIAPGFFPTKMTKVLLERGGESMTSRTPIQRFGSADDLKGVALLLASNASNYITGETIVVDGGSNAM</sequence>
<keyword evidence="5" id="KW-1185">Reference proteome</keyword>
<dbReference type="RefSeq" id="WP_121130056.1">
    <property type="nucleotide sequence ID" value="NZ_JBHUFK010000003.1"/>
</dbReference>
<dbReference type="FunFam" id="3.40.50.720:FF:000084">
    <property type="entry name" value="Short-chain dehydrogenase reductase"/>
    <property type="match status" value="1"/>
</dbReference>
<dbReference type="NCBIfam" id="NF005559">
    <property type="entry name" value="PRK07231.1"/>
    <property type="match status" value="1"/>
</dbReference>
<dbReference type="Pfam" id="PF13561">
    <property type="entry name" value="adh_short_C2"/>
    <property type="match status" value="1"/>
</dbReference>
<protein>
    <submittedName>
        <fullName evidence="4">Glucose 1-dehydrogenase</fullName>
        <ecNumber evidence="4">1.1.1.47</ecNumber>
    </submittedName>
</protein>
<organism evidence="4 5">
    <name type="scientific">Oceanobacillus bengalensis</name>
    <dbReference type="NCBI Taxonomy" id="1435466"/>
    <lineage>
        <taxon>Bacteria</taxon>
        <taxon>Bacillati</taxon>
        <taxon>Bacillota</taxon>
        <taxon>Bacilli</taxon>
        <taxon>Bacillales</taxon>
        <taxon>Bacillaceae</taxon>
        <taxon>Oceanobacillus</taxon>
    </lineage>
</organism>
<comment type="caution">
    <text evidence="4">The sequence shown here is derived from an EMBL/GenBank/DDBJ whole genome shotgun (WGS) entry which is preliminary data.</text>
</comment>
<dbReference type="InterPro" id="IPR036291">
    <property type="entry name" value="NAD(P)-bd_dom_sf"/>
</dbReference>
<dbReference type="InterPro" id="IPR020904">
    <property type="entry name" value="Sc_DH/Rdtase_CS"/>
</dbReference>
<dbReference type="PRINTS" id="PR00081">
    <property type="entry name" value="GDHRDH"/>
</dbReference>
<dbReference type="PRINTS" id="PR00080">
    <property type="entry name" value="SDRFAMILY"/>
</dbReference>
<evidence type="ECO:0000313" key="4">
    <source>
        <dbReference type="EMBL" id="RKQ16625.1"/>
    </source>
</evidence>
<dbReference type="Gene3D" id="3.40.50.720">
    <property type="entry name" value="NAD(P)-binding Rossmann-like Domain"/>
    <property type="match status" value="1"/>
</dbReference>
<name>A0A494Z2B3_9BACI</name>
<dbReference type="OrthoDB" id="9803333at2"/>
<dbReference type="EC" id="1.1.1.47" evidence="4"/>
<dbReference type="AlphaFoldDB" id="A0A494Z2B3"/>
<proteinExistence type="inferred from homology"/>
<accession>A0A494Z2B3</accession>
<evidence type="ECO:0000256" key="1">
    <source>
        <dbReference type="ARBA" id="ARBA00006484"/>
    </source>
</evidence>
<dbReference type="SUPFAM" id="SSF51735">
    <property type="entry name" value="NAD(P)-binding Rossmann-fold domains"/>
    <property type="match status" value="1"/>
</dbReference>
<dbReference type="PANTHER" id="PTHR43618">
    <property type="entry name" value="7-ALPHA-HYDROXYSTEROID DEHYDROGENASE"/>
    <property type="match status" value="1"/>
</dbReference>
<keyword evidence="3 4" id="KW-0560">Oxidoreductase</keyword>
<evidence type="ECO:0000256" key="2">
    <source>
        <dbReference type="ARBA" id="ARBA00022857"/>
    </source>
</evidence>
<dbReference type="InterPro" id="IPR002347">
    <property type="entry name" value="SDR_fam"/>
</dbReference>
<dbReference type="NCBIfam" id="NF006070">
    <property type="entry name" value="PRK08213.1"/>
    <property type="match status" value="1"/>
</dbReference>
<comment type="similarity">
    <text evidence="1">Belongs to the short-chain dehydrogenases/reductases (SDR) family.</text>
</comment>
<dbReference type="GO" id="GO:0047936">
    <property type="term" value="F:glucose 1-dehydrogenase [NAD(P)+] activity"/>
    <property type="evidence" value="ECO:0007669"/>
    <property type="project" value="UniProtKB-EC"/>
</dbReference>
<keyword evidence="2" id="KW-0521">NADP</keyword>
<dbReference type="EMBL" id="RBZO01000008">
    <property type="protein sequence ID" value="RKQ16625.1"/>
    <property type="molecule type" value="Genomic_DNA"/>
</dbReference>
<dbReference type="PANTHER" id="PTHR43618:SF8">
    <property type="entry name" value="7ALPHA-HYDROXYSTEROID DEHYDROGENASE"/>
    <property type="match status" value="1"/>
</dbReference>
<dbReference type="PROSITE" id="PS00061">
    <property type="entry name" value="ADH_SHORT"/>
    <property type="match status" value="1"/>
</dbReference>
<dbReference type="GO" id="GO:0008206">
    <property type="term" value="P:bile acid metabolic process"/>
    <property type="evidence" value="ECO:0007669"/>
    <property type="project" value="UniProtKB-ARBA"/>
</dbReference>
<gene>
    <name evidence="4" type="ORF">D8M05_07045</name>
</gene>
<dbReference type="Proteomes" id="UP000281813">
    <property type="component" value="Unassembled WGS sequence"/>
</dbReference>
<reference evidence="4 5" key="1">
    <citation type="journal article" date="2015" name="Antonie Van Leeuwenhoek">
        <title>Oceanobacillus bengalensis sp. nov., a bacterium isolated from seawater of the Bay of Bengal.</title>
        <authorList>
            <person name="Yongchang O."/>
            <person name="Xiang W."/>
            <person name="Wang G."/>
        </authorList>
    </citation>
    <scope>NUCLEOTIDE SEQUENCE [LARGE SCALE GENOMIC DNA]</scope>
    <source>
        <strain evidence="4 5">MCCC 1K00260</strain>
    </source>
</reference>